<dbReference type="PANTHER" id="PTHR35287">
    <property type="entry name" value="SI:ZFOS-911D5.4"/>
    <property type="match status" value="1"/>
</dbReference>
<dbReference type="InterPro" id="IPR011528">
    <property type="entry name" value="NERD"/>
</dbReference>
<sequence length="330" mass="37356">MLNIKSRLVQAEQVANPVKHIEDLQRIAGRQGEEKVVGLFTTIGGVHESDIFQALRVPDEFQTRRYEIDLVVLCGYGLYCVEIKNWGGQLKVCKDPTYWEQRKVLDSSKSRSTQIQYFNPVSETKKKAEVLRNHLMRAGIYLSENNVFTRVVLANESCDIDNRIQSDSCVVTPHKIEDFCSSFNRTLSDMLTDPFIPYFIRGQLSYSQMNQTRAALNQIGTWDILFLNGGKQLFGDLKGCTELSFNRKDIEEMNFSHNRNAIRASLLAVLGYVPTVTVRMFARGGAGWFTRATTASITVPYNLDISFRIAGETTDAKIPANDIDKIMLSN</sequence>
<gene>
    <name evidence="2" type="ORF">CVLEPA_LOCUS5650</name>
</gene>
<evidence type="ECO:0000259" key="1">
    <source>
        <dbReference type="PROSITE" id="PS50965"/>
    </source>
</evidence>
<dbReference type="Proteomes" id="UP001642483">
    <property type="component" value="Unassembled WGS sequence"/>
</dbReference>
<comment type="caution">
    <text evidence="2">The sequence shown here is derived from an EMBL/GenBank/DDBJ whole genome shotgun (WGS) entry which is preliminary data.</text>
</comment>
<dbReference type="EMBL" id="CAWYQH010000024">
    <property type="protein sequence ID" value="CAK8676170.1"/>
    <property type="molecule type" value="Genomic_DNA"/>
</dbReference>
<accession>A0ABP0FCJ4</accession>
<protein>
    <recommendedName>
        <fullName evidence="1">NERD domain-containing protein</fullName>
    </recommendedName>
</protein>
<proteinExistence type="predicted"/>
<organism evidence="2 3">
    <name type="scientific">Clavelina lepadiformis</name>
    <name type="common">Light-bulb sea squirt</name>
    <name type="synonym">Ascidia lepadiformis</name>
    <dbReference type="NCBI Taxonomy" id="159417"/>
    <lineage>
        <taxon>Eukaryota</taxon>
        <taxon>Metazoa</taxon>
        <taxon>Chordata</taxon>
        <taxon>Tunicata</taxon>
        <taxon>Ascidiacea</taxon>
        <taxon>Aplousobranchia</taxon>
        <taxon>Clavelinidae</taxon>
        <taxon>Clavelina</taxon>
    </lineage>
</organism>
<keyword evidence="3" id="KW-1185">Reference proteome</keyword>
<name>A0ABP0FCJ4_CLALP</name>
<evidence type="ECO:0000313" key="2">
    <source>
        <dbReference type="EMBL" id="CAK8676170.1"/>
    </source>
</evidence>
<reference evidence="2 3" key="1">
    <citation type="submission" date="2024-02" db="EMBL/GenBank/DDBJ databases">
        <authorList>
            <person name="Daric V."/>
            <person name="Darras S."/>
        </authorList>
    </citation>
    <scope>NUCLEOTIDE SEQUENCE [LARGE SCALE GENOMIC DNA]</scope>
</reference>
<evidence type="ECO:0000313" key="3">
    <source>
        <dbReference type="Proteomes" id="UP001642483"/>
    </source>
</evidence>
<feature type="domain" description="NERD" evidence="1">
    <location>
        <begin position="28"/>
        <end position="154"/>
    </location>
</feature>
<dbReference type="Pfam" id="PF08378">
    <property type="entry name" value="NERD"/>
    <property type="match status" value="1"/>
</dbReference>
<dbReference type="PROSITE" id="PS50965">
    <property type="entry name" value="NERD"/>
    <property type="match status" value="1"/>
</dbReference>
<dbReference type="PANTHER" id="PTHR35287:SF1">
    <property type="entry name" value="SI:ZFOS-911D5.4"/>
    <property type="match status" value="1"/>
</dbReference>